<comment type="caution">
    <text evidence="9">The sequence shown here is derived from an EMBL/GenBank/DDBJ whole genome shotgun (WGS) entry which is preliminary data.</text>
</comment>
<dbReference type="AlphaFoldDB" id="A0A6B1DQ60"/>
<dbReference type="GO" id="GO:0005886">
    <property type="term" value="C:plasma membrane"/>
    <property type="evidence" value="ECO:0007669"/>
    <property type="project" value="UniProtKB-SubCell"/>
</dbReference>
<feature type="transmembrane region" description="Helical" evidence="7">
    <location>
        <begin position="265"/>
        <end position="286"/>
    </location>
</feature>
<feature type="transmembrane region" description="Helical" evidence="7">
    <location>
        <begin position="162"/>
        <end position="184"/>
    </location>
</feature>
<protein>
    <submittedName>
        <fullName evidence="9">Sugar ABC transporter permease</fullName>
    </submittedName>
</protein>
<gene>
    <name evidence="9" type="ORF">F4Y08_03365</name>
</gene>
<evidence type="ECO:0000259" key="8">
    <source>
        <dbReference type="PROSITE" id="PS50928"/>
    </source>
</evidence>
<organism evidence="9">
    <name type="scientific">Caldilineaceae bacterium SB0662_bin_9</name>
    <dbReference type="NCBI Taxonomy" id="2605258"/>
    <lineage>
        <taxon>Bacteria</taxon>
        <taxon>Bacillati</taxon>
        <taxon>Chloroflexota</taxon>
        <taxon>Caldilineae</taxon>
        <taxon>Caldilineales</taxon>
        <taxon>Caldilineaceae</taxon>
    </lineage>
</organism>
<reference evidence="9" key="1">
    <citation type="submission" date="2019-09" db="EMBL/GenBank/DDBJ databases">
        <title>Characterisation of the sponge microbiome using genome-centric metagenomics.</title>
        <authorList>
            <person name="Engelberts J.P."/>
            <person name="Robbins S.J."/>
            <person name="De Goeij J.M."/>
            <person name="Aranda M."/>
            <person name="Bell S.C."/>
            <person name="Webster N.S."/>
        </authorList>
    </citation>
    <scope>NUCLEOTIDE SEQUENCE</scope>
    <source>
        <strain evidence="9">SB0662_bin_9</strain>
    </source>
</reference>
<keyword evidence="2 7" id="KW-0813">Transport</keyword>
<keyword evidence="6 7" id="KW-0472">Membrane</keyword>
<dbReference type="SUPFAM" id="SSF161098">
    <property type="entry name" value="MetI-like"/>
    <property type="match status" value="1"/>
</dbReference>
<evidence type="ECO:0000256" key="5">
    <source>
        <dbReference type="ARBA" id="ARBA00022989"/>
    </source>
</evidence>
<comment type="similarity">
    <text evidence="7">Belongs to the binding-protein-dependent transport system permease family.</text>
</comment>
<dbReference type="GO" id="GO:0055085">
    <property type="term" value="P:transmembrane transport"/>
    <property type="evidence" value="ECO:0007669"/>
    <property type="project" value="InterPro"/>
</dbReference>
<dbReference type="InterPro" id="IPR051393">
    <property type="entry name" value="ABC_transporter_permease"/>
</dbReference>
<dbReference type="PROSITE" id="PS50928">
    <property type="entry name" value="ABC_TM1"/>
    <property type="match status" value="1"/>
</dbReference>
<evidence type="ECO:0000256" key="6">
    <source>
        <dbReference type="ARBA" id="ARBA00023136"/>
    </source>
</evidence>
<feature type="transmembrane region" description="Helical" evidence="7">
    <location>
        <begin position="232"/>
        <end position="253"/>
    </location>
</feature>
<evidence type="ECO:0000256" key="4">
    <source>
        <dbReference type="ARBA" id="ARBA00022692"/>
    </source>
</evidence>
<sequence length="298" mass="33508">MPDAAKRRRAQRTLAGYFFISPGLLGLALFLVGPLIYSLWLSLTEWDIISPPVFVGLENFRTAFLDDKLFWVSLYVTIRYTLVAVPLTLVAALAAALLLDLNIRGISGFRAIYYLPAMTPAVASVVLWRWIFNSEFGLLNYILDFVGLPKVEWLISADVVMYSFWIMALWSIGPMMIIFLAGLHGVPRTLYEAAEVDGANAWRKLWAVTIPQLSPVILFNLVIGLINTFQVFTAGYLLTAGGPKNATLFYVLYTYRNAFEWLKMGYAASLSWVLFAIVMVMTIFIFRSLGRAVHYEAG</sequence>
<keyword evidence="3" id="KW-1003">Cell membrane</keyword>
<proteinExistence type="inferred from homology"/>
<accession>A0A6B1DQ60</accession>
<name>A0A6B1DQ60_9CHLR</name>
<feature type="transmembrane region" description="Helical" evidence="7">
    <location>
        <begin position="78"/>
        <end position="99"/>
    </location>
</feature>
<evidence type="ECO:0000313" key="9">
    <source>
        <dbReference type="EMBL" id="MYD89367.1"/>
    </source>
</evidence>
<feature type="transmembrane region" description="Helical" evidence="7">
    <location>
        <begin position="205"/>
        <end position="226"/>
    </location>
</feature>
<feature type="transmembrane region" description="Helical" evidence="7">
    <location>
        <begin position="14"/>
        <end position="37"/>
    </location>
</feature>
<dbReference type="EMBL" id="VXPY01000018">
    <property type="protein sequence ID" value="MYD89367.1"/>
    <property type="molecule type" value="Genomic_DNA"/>
</dbReference>
<keyword evidence="5 7" id="KW-1133">Transmembrane helix</keyword>
<dbReference type="Pfam" id="PF00528">
    <property type="entry name" value="BPD_transp_1"/>
    <property type="match status" value="1"/>
</dbReference>
<evidence type="ECO:0000256" key="2">
    <source>
        <dbReference type="ARBA" id="ARBA00022448"/>
    </source>
</evidence>
<feature type="domain" description="ABC transmembrane type-1" evidence="8">
    <location>
        <begin position="74"/>
        <end position="285"/>
    </location>
</feature>
<dbReference type="InterPro" id="IPR000515">
    <property type="entry name" value="MetI-like"/>
</dbReference>
<dbReference type="PANTHER" id="PTHR30193">
    <property type="entry name" value="ABC TRANSPORTER PERMEASE PROTEIN"/>
    <property type="match status" value="1"/>
</dbReference>
<dbReference type="Gene3D" id="1.10.3720.10">
    <property type="entry name" value="MetI-like"/>
    <property type="match status" value="1"/>
</dbReference>
<evidence type="ECO:0000256" key="7">
    <source>
        <dbReference type="RuleBase" id="RU363032"/>
    </source>
</evidence>
<dbReference type="PANTHER" id="PTHR30193:SF1">
    <property type="entry name" value="ABC TRANSPORTER PERMEASE PROTEIN YESP-RELATED"/>
    <property type="match status" value="1"/>
</dbReference>
<dbReference type="CDD" id="cd06261">
    <property type="entry name" value="TM_PBP2"/>
    <property type="match status" value="1"/>
</dbReference>
<comment type="subcellular location">
    <subcellularLocation>
        <location evidence="1 7">Cell membrane</location>
        <topology evidence="1 7">Multi-pass membrane protein</topology>
    </subcellularLocation>
</comment>
<evidence type="ECO:0000256" key="1">
    <source>
        <dbReference type="ARBA" id="ARBA00004651"/>
    </source>
</evidence>
<feature type="transmembrane region" description="Helical" evidence="7">
    <location>
        <begin position="111"/>
        <end position="131"/>
    </location>
</feature>
<dbReference type="InterPro" id="IPR035906">
    <property type="entry name" value="MetI-like_sf"/>
</dbReference>
<evidence type="ECO:0000256" key="3">
    <source>
        <dbReference type="ARBA" id="ARBA00022475"/>
    </source>
</evidence>
<keyword evidence="4 7" id="KW-0812">Transmembrane</keyword>